<evidence type="ECO:0000256" key="4">
    <source>
        <dbReference type="ARBA" id="ARBA00022781"/>
    </source>
</evidence>
<dbReference type="GO" id="GO:0046933">
    <property type="term" value="F:proton-transporting ATP synthase activity, rotational mechanism"/>
    <property type="evidence" value="ECO:0007669"/>
    <property type="project" value="InterPro"/>
</dbReference>
<dbReference type="SUPFAM" id="SSF52943">
    <property type="entry name" value="ATP synthase (F1-ATPase), gamma subunit"/>
    <property type="match status" value="1"/>
</dbReference>
<dbReference type="GO" id="GO:0016787">
    <property type="term" value="F:hydrolase activity"/>
    <property type="evidence" value="ECO:0007669"/>
    <property type="project" value="UniProtKB-KW"/>
</dbReference>
<dbReference type="Gene3D" id="1.10.287.80">
    <property type="entry name" value="ATP synthase, gamma subunit, helix hairpin domain"/>
    <property type="match status" value="1"/>
</dbReference>
<evidence type="ECO:0000313" key="9">
    <source>
        <dbReference type="EMBL" id="EKC56146.1"/>
    </source>
</evidence>
<evidence type="ECO:0000256" key="1">
    <source>
        <dbReference type="ARBA" id="ARBA00004170"/>
    </source>
</evidence>
<name>K1TA19_9ZZZZ</name>
<keyword evidence="3" id="KW-0813">Transport</keyword>
<evidence type="ECO:0000256" key="6">
    <source>
        <dbReference type="ARBA" id="ARBA00023136"/>
    </source>
</evidence>
<accession>K1TA19</accession>
<keyword evidence="6" id="KW-0472">Membrane</keyword>
<evidence type="ECO:0000256" key="5">
    <source>
        <dbReference type="ARBA" id="ARBA00023065"/>
    </source>
</evidence>
<protein>
    <submittedName>
        <fullName evidence="9">ATPase, F1 complex, gamma subunit</fullName>
        <ecNumber evidence="9">3.6.3.14</ecNumber>
    </submittedName>
</protein>
<dbReference type="EC" id="3.6.3.14" evidence="9"/>
<dbReference type="InterPro" id="IPR000131">
    <property type="entry name" value="ATP_synth_F1_gsu"/>
</dbReference>
<dbReference type="PANTHER" id="PTHR11693:SF22">
    <property type="entry name" value="ATP SYNTHASE SUBUNIT GAMMA, MITOCHONDRIAL"/>
    <property type="match status" value="1"/>
</dbReference>
<gene>
    <name evidence="9" type="ORF">OBE_11214</name>
</gene>
<comment type="caution">
    <text evidence="9">The sequence shown here is derived from an EMBL/GenBank/DDBJ whole genome shotgun (WGS) entry which is preliminary data.</text>
</comment>
<evidence type="ECO:0000256" key="7">
    <source>
        <dbReference type="ARBA" id="ARBA00023196"/>
    </source>
</evidence>
<dbReference type="EMBL" id="AJWZ01007711">
    <property type="protein sequence ID" value="EKC56146.1"/>
    <property type="molecule type" value="Genomic_DNA"/>
</dbReference>
<sequence>MTNLHKIRARIRSVNSTQQITRTMKMIAVSKLRKTQTSLAGVRLFADKSQAVLNALLAGDASFEHPYLTPRRHVGRVCYVVFWGNRGLCGAYNQLLLRHLE</sequence>
<comment type="similarity">
    <text evidence="2">Belongs to the ATPase gamma chain family.</text>
</comment>
<proteinExistence type="inferred from homology"/>
<dbReference type="GO" id="GO:0045259">
    <property type="term" value="C:proton-transporting ATP synthase complex"/>
    <property type="evidence" value="ECO:0007669"/>
    <property type="project" value="UniProtKB-KW"/>
</dbReference>
<dbReference type="AlphaFoldDB" id="K1TA19"/>
<keyword evidence="9" id="KW-0378">Hydrolase</keyword>
<evidence type="ECO:0000256" key="3">
    <source>
        <dbReference type="ARBA" id="ARBA00022448"/>
    </source>
</evidence>
<reference evidence="9" key="1">
    <citation type="journal article" date="2013" name="Environ. Microbiol.">
        <title>Microbiota from the distal guts of lean and obese adolescents exhibit partial functional redundancy besides clear differences in community structure.</title>
        <authorList>
            <person name="Ferrer M."/>
            <person name="Ruiz A."/>
            <person name="Lanza F."/>
            <person name="Haange S.B."/>
            <person name="Oberbach A."/>
            <person name="Till H."/>
            <person name="Bargiela R."/>
            <person name="Campoy C."/>
            <person name="Segura M.T."/>
            <person name="Richter M."/>
            <person name="von Bergen M."/>
            <person name="Seifert J."/>
            <person name="Suarez A."/>
        </authorList>
    </citation>
    <scope>NUCLEOTIDE SEQUENCE</scope>
</reference>
<dbReference type="InterPro" id="IPR035968">
    <property type="entry name" value="ATP_synth_F1_ATPase_gsu"/>
</dbReference>
<keyword evidence="5" id="KW-0406">Ion transport</keyword>
<comment type="subcellular location">
    <subcellularLocation>
        <location evidence="1">Membrane</location>
        <topology evidence="1">Peripheral membrane protein</topology>
    </subcellularLocation>
</comment>
<dbReference type="PANTHER" id="PTHR11693">
    <property type="entry name" value="ATP SYNTHASE GAMMA CHAIN"/>
    <property type="match status" value="1"/>
</dbReference>
<keyword evidence="7" id="KW-0139">CF(1)</keyword>
<keyword evidence="8" id="KW-0066">ATP synthesis</keyword>
<dbReference type="Pfam" id="PF00231">
    <property type="entry name" value="ATP-synt"/>
    <property type="match status" value="1"/>
</dbReference>
<evidence type="ECO:0000256" key="8">
    <source>
        <dbReference type="ARBA" id="ARBA00023310"/>
    </source>
</evidence>
<keyword evidence="4" id="KW-0375">Hydrogen ion transport</keyword>
<organism evidence="9">
    <name type="scientific">human gut metagenome</name>
    <dbReference type="NCBI Taxonomy" id="408170"/>
    <lineage>
        <taxon>unclassified sequences</taxon>
        <taxon>metagenomes</taxon>
        <taxon>organismal metagenomes</taxon>
    </lineage>
</organism>
<feature type="non-terminal residue" evidence="9">
    <location>
        <position position="101"/>
    </location>
</feature>
<evidence type="ECO:0000256" key="2">
    <source>
        <dbReference type="ARBA" id="ARBA00007681"/>
    </source>
</evidence>